<dbReference type="RefSeq" id="WP_307159165.1">
    <property type="nucleotide sequence ID" value="NZ_JAUSWH010000011.1"/>
</dbReference>
<evidence type="ECO:0008006" key="4">
    <source>
        <dbReference type="Google" id="ProtNLM"/>
    </source>
</evidence>
<proteinExistence type="predicted"/>
<keyword evidence="3" id="KW-1185">Reference proteome</keyword>
<evidence type="ECO:0000313" key="2">
    <source>
        <dbReference type="EMBL" id="MDQ0456982.1"/>
    </source>
</evidence>
<name>A0ABU0IH46_9HYPH</name>
<feature type="transmembrane region" description="Helical" evidence="1">
    <location>
        <begin position="33"/>
        <end position="54"/>
    </location>
</feature>
<dbReference type="EMBL" id="JAUSWH010000011">
    <property type="protein sequence ID" value="MDQ0456982.1"/>
    <property type="molecule type" value="Genomic_DNA"/>
</dbReference>
<keyword evidence="1" id="KW-1133">Transmembrane helix</keyword>
<organism evidence="2 3">
    <name type="scientific">Rhizobium paknamense</name>
    <dbReference type="NCBI Taxonomy" id="1206817"/>
    <lineage>
        <taxon>Bacteria</taxon>
        <taxon>Pseudomonadati</taxon>
        <taxon>Pseudomonadota</taxon>
        <taxon>Alphaproteobacteria</taxon>
        <taxon>Hyphomicrobiales</taxon>
        <taxon>Rhizobiaceae</taxon>
        <taxon>Rhizobium/Agrobacterium group</taxon>
        <taxon>Rhizobium</taxon>
    </lineage>
</organism>
<evidence type="ECO:0000256" key="1">
    <source>
        <dbReference type="SAM" id="Phobius"/>
    </source>
</evidence>
<keyword evidence="1" id="KW-0472">Membrane</keyword>
<protein>
    <recommendedName>
        <fullName evidence="4">Flagellar protein</fullName>
    </recommendedName>
</protein>
<keyword evidence="1" id="KW-0812">Transmembrane</keyword>
<evidence type="ECO:0000313" key="3">
    <source>
        <dbReference type="Proteomes" id="UP001235269"/>
    </source>
</evidence>
<sequence>MQEYEADLNEFDADEPVRPAKAKSRQSVLTDRVLAATGVMLACSAAMFPWYVFFNPEKFGLRVKPMDHTRDLPETEARNVFSVSPLALVAREDHQQKVPDTLDPLATATVSETGRDVSNRKPMEEQQPFPGNAFRLLHVANGRALIEDSSGMFMVQIGSILPDNSRVATLEMRNGKWVIVTTTGQIYENR</sequence>
<gene>
    <name evidence="2" type="ORF">QO005_003327</name>
</gene>
<dbReference type="Proteomes" id="UP001235269">
    <property type="component" value="Unassembled WGS sequence"/>
</dbReference>
<comment type="caution">
    <text evidence="2">The sequence shown here is derived from an EMBL/GenBank/DDBJ whole genome shotgun (WGS) entry which is preliminary data.</text>
</comment>
<reference evidence="2 3" key="1">
    <citation type="submission" date="2023-07" db="EMBL/GenBank/DDBJ databases">
        <title>Genomic Encyclopedia of Type Strains, Phase IV (KMG-IV): sequencing the most valuable type-strain genomes for metagenomic binning, comparative biology and taxonomic classification.</title>
        <authorList>
            <person name="Goeker M."/>
        </authorList>
    </citation>
    <scope>NUCLEOTIDE SEQUENCE [LARGE SCALE GENOMIC DNA]</scope>
    <source>
        <strain evidence="2 3">DSM 100301</strain>
    </source>
</reference>
<accession>A0ABU0IH46</accession>